<proteinExistence type="inferred from homology"/>
<dbReference type="PANTHER" id="PTHR30047">
    <property type="entry name" value="HIGH-AFFINITY CHOLINE TRANSPORT PROTEIN-RELATED"/>
    <property type="match status" value="1"/>
</dbReference>
<dbReference type="GO" id="GO:0022857">
    <property type="term" value="F:transmembrane transporter activity"/>
    <property type="evidence" value="ECO:0007669"/>
    <property type="project" value="InterPro"/>
</dbReference>
<feature type="transmembrane region" description="Helical" evidence="8">
    <location>
        <begin position="439"/>
        <end position="463"/>
    </location>
</feature>
<evidence type="ECO:0000256" key="5">
    <source>
        <dbReference type="ARBA" id="ARBA00022692"/>
    </source>
</evidence>
<keyword evidence="5 8" id="KW-0812">Transmembrane</keyword>
<dbReference type="InterPro" id="IPR000060">
    <property type="entry name" value="BCCT_transptr"/>
</dbReference>
<comment type="subcellular location">
    <subcellularLocation>
        <location evidence="1">Cell membrane</location>
        <topology evidence="1">Multi-pass membrane protein</topology>
    </subcellularLocation>
</comment>
<dbReference type="Proteomes" id="UP000217209">
    <property type="component" value="Chromosome"/>
</dbReference>
<evidence type="ECO:0000256" key="8">
    <source>
        <dbReference type="SAM" id="Phobius"/>
    </source>
</evidence>
<gene>
    <name evidence="9" type="primary">betP</name>
    <name evidence="9" type="ORF">CGLAU_03905</name>
</gene>
<feature type="transmembrane region" description="Helical" evidence="8">
    <location>
        <begin position="97"/>
        <end position="117"/>
    </location>
</feature>
<keyword evidence="3" id="KW-0813">Transport</keyword>
<dbReference type="GO" id="GO:0005886">
    <property type="term" value="C:plasma membrane"/>
    <property type="evidence" value="ECO:0007669"/>
    <property type="project" value="UniProtKB-SubCell"/>
</dbReference>
<dbReference type="RefSeq" id="WP_095659552.1">
    <property type="nucleotide sequence ID" value="NZ_CP019688.1"/>
</dbReference>
<feature type="transmembrane region" description="Helical" evidence="8">
    <location>
        <begin position="518"/>
        <end position="538"/>
    </location>
</feature>
<keyword evidence="7 8" id="KW-0472">Membrane</keyword>
<feature type="transmembrane region" description="Helical" evidence="8">
    <location>
        <begin position="308"/>
        <end position="331"/>
    </location>
</feature>
<feature type="transmembrane region" description="Helical" evidence="8">
    <location>
        <begin position="192"/>
        <end position="210"/>
    </location>
</feature>
<dbReference type="Pfam" id="PF02028">
    <property type="entry name" value="BCCT"/>
    <property type="match status" value="1"/>
</dbReference>
<dbReference type="InterPro" id="IPR018093">
    <property type="entry name" value="BCCT_CS"/>
</dbReference>
<dbReference type="Gene3D" id="1.20.5.430">
    <property type="match status" value="1"/>
</dbReference>
<sequence length="591" mass="63571">MSQRDEKQEHQPDQLEATATGELAALIAADQRGDLPEVTTPENHVEMQSDAENAPVSWSIVAPLAVIIVAIVAWALAAGDSFNTFASDAFAWVMDNFGWAFIFFGTVFVVFILVIALSKFGSIRLGADDEQPEFRTTSWIAMMFAAGMGIGLMFFGASEPLAMYLDGVPGHEPNEVGTAMAQTMFHWTLHPWALYAVVGLAIAYSTFRLGRKQLLSSAFIPLIGQERADGWLGKFIDGFAVFATIFGTACSLGLGALQISSGLEASGFVNNASTTLIVGIVAVLTLAFLLSAMSGVSKGIQWLSNFNMVIAVVLAIFVFVLGPTVSILNLLPTAVGTYLSQFFEMAARSAESADGTAGEFLSGWTIFYWAWWASWTPFVGTFLARISRGRTVREFCLGVLLVPSGVSTVWFAIFGGTAIKLEQMGQSISGESNEEQLFNLLHTLPGGFFMGIFAVILLGTFFITSADSASTVMASLSQNGKTNASPWLAAVWGLATAGVGLVMLTAGGSDALNNLQNVTIVAVAPFLIILVALMFAIVKDISNDSIYLAQKEQERFARQLAIERRALRDQAEFEQRRKQVAGMFKGSSKSK</sequence>
<feature type="transmembrane region" description="Helical" evidence="8">
    <location>
        <begin position="366"/>
        <end position="384"/>
    </location>
</feature>
<evidence type="ECO:0000313" key="9">
    <source>
        <dbReference type="EMBL" id="AQQ14757.1"/>
    </source>
</evidence>
<organism evidence="9 10">
    <name type="scientific">Corynebacterium glaucum</name>
    <dbReference type="NCBI Taxonomy" id="187491"/>
    <lineage>
        <taxon>Bacteria</taxon>
        <taxon>Bacillati</taxon>
        <taxon>Actinomycetota</taxon>
        <taxon>Actinomycetes</taxon>
        <taxon>Mycobacteriales</taxon>
        <taxon>Corynebacteriaceae</taxon>
        <taxon>Corynebacterium</taxon>
    </lineage>
</organism>
<comment type="similarity">
    <text evidence="2">Belongs to the BCCT transporter (TC 2.A.15) family.</text>
</comment>
<feature type="transmembrane region" description="Helical" evidence="8">
    <location>
        <begin position="231"/>
        <end position="256"/>
    </location>
</feature>
<evidence type="ECO:0000313" key="10">
    <source>
        <dbReference type="Proteomes" id="UP000217209"/>
    </source>
</evidence>
<feature type="transmembrane region" description="Helical" evidence="8">
    <location>
        <begin position="484"/>
        <end position="506"/>
    </location>
</feature>
<evidence type="ECO:0000256" key="4">
    <source>
        <dbReference type="ARBA" id="ARBA00022475"/>
    </source>
</evidence>
<dbReference type="OrthoDB" id="9775735at2"/>
<dbReference type="PROSITE" id="PS01303">
    <property type="entry name" value="BCCT"/>
    <property type="match status" value="1"/>
</dbReference>
<feature type="transmembrane region" description="Helical" evidence="8">
    <location>
        <begin position="138"/>
        <end position="157"/>
    </location>
</feature>
<dbReference type="AlphaFoldDB" id="A0A1Q2HV89"/>
<name>A0A1Q2HV89_9CORY</name>
<evidence type="ECO:0000256" key="1">
    <source>
        <dbReference type="ARBA" id="ARBA00004651"/>
    </source>
</evidence>
<evidence type="ECO:0000256" key="7">
    <source>
        <dbReference type="ARBA" id="ARBA00023136"/>
    </source>
</evidence>
<keyword evidence="10" id="KW-1185">Reference proteome</keyword>
<protein>
    <submittedName>
        <fullName evidence="9">Glycine betaine transporter BetP</fullName>
    </submittedName>
</protein>
<keyword evidence="6 8" id="KW-1133">Transmembrane helix</keyword>
<evidence type="ECO:0000256" key="2">
    <source>
        <dbReference type="ARBA" id="ARBA00005658"/>
    </source>
</evidence>
<dbReference type="EMBL" id="CP019688">
    <property type="protein sequence ID" value="AQQ14757.1"/>
    <property type="molecule type" value="Genomic_DNA"/>
</dbReference>
<dbReference type="KEGG" id="cgv:CGLAU_03905"/>
<evidence type="ECO:0000256" key="3">
    <source>
        <dbReference type="ARBA" id="ARBA00022448"/>
    </source>
</evidence>
<feature type="transmembrane region" description="Helical" evidence="8">
    <location>
        <begin position="276"/>
        <end position="296"/>
    </location>
</feature>
<keyword evidence="4" id="KW-1003">Cell membrane</keyword>
<feature type="transmembrane region" description="Helical" evidence="8">
    <location>
        <begin position="396"/>
        <end position="419"/>
    </location>
</feature>
<reference evidence="9 10" key="1">
    <citation type="submission" date="2016-12" db="EMBL/GenBank/DDBJ databases">
        <authorList>
            <person name="Song W.-J."/>
            <person name="Kurnit D.M."/>
        </authorList>
    </citation>
    <scope>NUCLEOTIDE SEQUENCE [LARGE SCALE GENOMIC DNA]</scope>
    <source>
        <strain evidence="9 10">DSM 30827</strain>
    </source>
</reference>
<accession>A0A1Q2HV89</accession>
<feature type="transmembrane region" description="Helical" evidence="8">
    <location>
        <begin position="56"/>
        <end position="77"/>
    </location>
</feature>
<dbReference type="PANTHER" id="PTHR30047:SF7">
    <property type="entry name" value="HIGH-AFFINITY CHOLINE TRANSPORT PROTEIN"/>
    <property type="match status" value="1"/>
</dbReference>
<evidence type="ECO:0000256" key="6">
    <source>
        <dbReference type="ARBA" id="ARBA00022989"/>
    </source>
</evidence>
<dbReference type="NCBIfam" id="TIGR00842">
    <property type="entry name" value="bcct"/>
    <property type="match status" value="1"/>
</dbReference>